<dbReference type="STRING" id="1798650.A2945_05185"/>
<protein>
    <submittedName>
        <fullName evidence="1">Uncharacterized protein</fullName>
    </submittedName>
</protein>
<comment type="caution">
    <text evidence="1">The sequence shown here is derived from an EMBL/GenBank/DDBJ whole genome shotgun (WGS) entry which is preliminary data.</text>
</comment>
<dbReference type="Proteomes" id="UP000178880">
    <property type="component" value="Unassembled WGS sequence"/>
</dbReference>
<sequence>MKLQNLLHFWKPREKFLILEITPERTKGLLVNIDEDKRITPEKHWDDFSFTGTQSHSAQNLRKRKLIVSADSALATTLSFPAEFKREQGLAQHPVTLAELETLLAQVIAKEFASRRREASNRLSLHELDTILVNAKAENFKVDRHAIMNPVGFSGKMVGAVLELTFTTRGIFENLKQFFNAKDGFFFTETARAGLRALAKFEELPVNLLFLKSHGASGFMLEKAAWGTRVHREKLDWPLNSLFESIKTAIPVTHDVVLRIYHAFLNEGTSEHFRAALHRVMRPEIEKFFEAVRGSRLRGKAYLHAAAPLPFRVPLREGRLAMHEVPLRDVLQKSGFSFDASEWEFPDSEMFVRLAPFLEFYHDKSESEINHRLRRRLHWLIQES</sequence>
<organism evidence="1 2">
    <name type="scientific">Candidatus Liptonbacteria bacterium RIFCSPLOWO2_01_FULL_52_25</name>
    <dbReference type="NCBI Taxonomy" id="1798650"/>
    <lineage>
        <taxon>Bacteria</taxon>
        <taxon>Candidatus Liptoniibacteriota</taxon>
    </lineage>
</organism>
<dbReference type="EMBL" id="MHLA01000017">
    <property type="protein sequence ID" value="OGY99328.1"/>
    <property type="molecule type" value="Genomic_DNA"/>
</dbReference>
<proteinExistence type="predicted"/>
<accession>A0A1G2CD71</accession>
<evidence type="ECO:0000313" key="2">
    <source>
        <dbReference type="Proteomes" id="UP000178880"/>
    </source>
</evidence>
<dbReference type="AlphaFoldDB" id="A0A1G2CD71"/>
<evidence type="ECO:0000313" key="1">
    <source>
        <dbReference type="EMBL" id="OGY99328.1"/>
    </source>
</evidence>
<name>A0A1G2CD71_9BACT</name>
<gene>
    <name evidence="1" type="ORF">A2945_05185</name>
</gene>
<reference evidence="1 2" key="1">
    <citation type="journal article" date="2016" name="Nat. Commun.">
        <title>Thousands of microbial genomes shed light on interconnected biogeochemical processes in an aquifer system.</title>
        <authorList>
            <person name="Anantharaman K."/>
            <person name="Brown C.T."/>
            <person name="Hug L.A."/>
            <person name="Sharon I."/>
            <person name="Castelle C.J."/>
            <person name="Probst A.J."/>
            <person name="Thomas B.C."/>
            <person name="Singh A."/>
            <person name="Wilkins M.J."/>
            <person name="Karaoz U."/>
            <person name="Brodie E.L."/>
            <person name="Williams K.H."/>
            <person name="Hubbard S.S."/>
            <person name="Banfield J.F."/>
        </authorList>
    </citation>
    <scope>NUCLEOTIDE SEQUENCE [LARGE SCALE GENOMIC DNA]</scope>
</reference>